<evidence type="ECO:0000313" key="4">
    <source>
        <dbReference type="Proteomes" id="UP000176409"/>
    </source>
</evidence>
<dbReference type="SUPFAM" id="SSF48452">
    <property type="entry name" value="TPR-like"/>
    <property type="match status" value="1"/>
</dbReference>
<dbReference type="Gene3D" id="1.25.40.10">
    <property type="entry name" value="Tetratricopeptide repeat domain"/>
    <property type="match status" value="1"/>
</dbReference>
<evidence type="ECO:0000256" key="2">
    <source>
        <dbReference type="SAM" id="Phobius"/>
    </source>
</evidence>
<gene>
    <name evidence="3" type="ORF">A2973_01460</name>
</gene>
<dbReference type="PROSITE" id="PS50005">
    <property type="entry name" value="TPR"/>
    <property type="match status" value="1"/>
</dbReference>
<keyword evidence="2" id="KW-0812">Transmembrane</keyword>
<dbReference type="InterPro" id="IPR011990">
    <property type="entry name" value="TPR-like_helical_dom_sf"/>
</dbReference>
<feature type="repeat" description="TPR" evidence="1">
    <location>
        <begin position="143"/>
        <end position="176"/>
    </location>
</feature>
<proteinExistence type="predicted"/>
<dbReference type="InterPro" id="IPR019734">
    <property type="entry name" value="TPR_rpt"/>
</dbReference>
<keyword evidence="2" id="KW-1133">Transmembrane helix</keyword>
<evidence type="ECO:0000256" key="1">
    <source>
        <dbReference type="PROSITE-ProRule" id="PRU00339"/>
    </source>
</evidence>
<dbReference type="EMBL" id="MFJZ01000009">
    <property type="protein sequence ID" value="OGG30685.1"/>
    <property type="molecule type" value="Genomic_DNA"/>
</dbReference>
<keyword evidence="1" id="KW-0802">TPR repeat</keyword>
<feature type="transmembrane region" description="Helical" evidence="2">
    <location>
        <begin position="12"/>
        <end position="35"/>
    </location>
</feature>
<dbReference type="AlphaFoldDB" id="A0A1F6B183"/>
<dbReference type="Pfam" id="PF13181">
    <property type="entry name" value="TPR_8"/>
    <property type="match status" value="1"/>
</dbReference>
<comment type="caution">
    <text evidence="3">The sequence shown here is derived from an EMBL/GenBank/DDBJ whole genome shotgun (WGS) entry which is preliminary data.</text>
</comment>
<keyword evidence="2" id="KW-0472">Membrane</keyword>
<accession>A0A1F6B183</accession>
<dbReference type="Proteomes" id="UP000176409">
    <property type="component" value="Unassembled WGS sequence"/>
</dbReference>
<name>A0A1F6B183_9BACT</name>
<reference evidence="3 4" key="1">
    <citation type="journal article" date="2016" name="Nat. Commun.">
        <title>Thousands of microbial genomes shed light on interconnected biogeochemical processes in an aquifer system.</title>
        <authorList>
            <person name="Anantharaman K."/>
            <person name="Brown C.T."/>
            <person name="Hug L.A."/>
            <person name="Sharon I."/>
            <person name="Castelle C.J."/>
            <person name="Probst A.J."/>
            <person name="Thomas B.C."/>
            <person name="Singh A."/>
            <person name="Wilkins M.J."/>
            <person name="Karaoz U."/>
            <person name="Brodie E.L."/>
            <person name="Williams K.H."/>
            <person name="Hubbard S.S."/>
            <person name="Banfield J.F."/>
        </authorList>
    </citation>
    <scope>NUCLEOTIDE SEQUENCE [LARGE SCALE GENOMIC DNA]</scope>
</reference>
<evidence type="ECO:0000313" key="3">
    <source>
        <dbReference type="EMBL" id="OGG30685.1"/>
    </source>
</evidence>
<protein>
    <submittedName>
        <fullName evidence="3">Uncharacterized protein</fullName>
    </submittedName>
</protein>
<sequence>MRFQFPHFPRFFSARLFFGLESILLWFGLAALVGVNVMEVQKGRPVYWNKLMMVLEHPFSLDWYVDLAGDLWQQGHKLEARQLMRSAQELTQANQTTSKQTTNVLGATTSPEQLLTQWEDEVYKTEKRYVFWQGVATQRPDYRDAYVTVASLAYQLGKLDEARSWLTKAQAIDPNSTTMQKLSTLLE</sequence>
<organism evidence="3 4">
    <name type="scientific">Candidatus Gottesmanbacteria bacterium RIFCSPLOWO2_01_FULL_49_10</name>
    <dbReference type="NCBI Taxonomy" id="1798396"/>
    <lineage>
        <taxon>Bacteria</taxon>
        <taxon>Candidatus Gottesmaniibacteriota</taxon>
    </lineage>
</organism>